<evidence type="ECO:0000313" key="8">
    <source>
        <dbReference type="EMBL" id="KAJ9184289.1"/>
    </source>
</evidence>
<proteinExistence type="inferred from homology"/>
<evidence type="ECO:0000256" key="3">
    <source>
        <dbReference type="PROSITE-ProRule" id="PRU00982"/>
    </source>
</evidence>
<dbReference type="PANTHER" id="PTHR32370">
    <property type="entry name" value="OS12G0117600 PROTEIN"/>
    <property type="match status" value="1"/>
</dbReference>
<comment type="caution">
    <text evidence="8">The sequence shown here is derived from an EMBL/GenBank/DDBJ whole genome shotgun (WGS) entry which is preliminary data.</text>
</comment>
<evidence type="ECO:0000256" key="4">
    <source>
        <dbReference type="SAM" id="Coils"/>
    </source>
</evidence>
<keyword evidence="9" id="KW-1185">Reference proteome</keyword>
<keyword evidence="4" id="KW-0175">Coiled coil</keyword>
<keyword evidence="2" id="KW-0833">Ubl conjugation pathway</keyword>
<feature type="region of interest" description="Disordered" evidence="5">
    <location>
        <begin position="596"/>
        <end position="622"/>
    </location>
</feature>
<dbReference type="PROSITE" id="PS51649">
    <property type="entry name" value="NPH3"/>
    <property type="match status" value="1"/>
</dbReference>
<dbReference type="SUPFAM" id="SSF54695">
    <property type="entry name" value="POZ domain"/>
    <property type="match status" value="1"/>
</dbReference>
<accession>A0ABQ9MVG6</accession>
<dbReference type="Gene3D" id="3.30.710.10">
    <property type="entry name" value="Potassium Channel Kv1.1, Chain A"/>
    <property type="match status" value="1"/>
</dbReference>
<evidence type="ECO:0000259" key="7">
    <source>
        <dbReference type="PROSITE" id="PS51649"/>
    </source>
</evidence>
<feature type="coiled-coil region" evidence="4">
    <location>
        <begin position="547"/>
        <end position="574"/>
    </location>
</feature>
<protein>
    <recommendedName>
        <fullName evidence="10">NPH3 domain-containing protein</fullName>
    </recommendedName>
</protein>
<dbReference type="Pfam" id="PF00651">
    <property type="entry name" value="BTB"/>
    <property type="match status" value="1"/>
</dbReference>
<dbReference type="InterPro" id="IPR000210">
    <property type="entry name" value="BTB/POZ_dom"/>
</dbReference>
<dbReference type="Pfam" id="PF03000">
    <property type="entry name" value="NPH3"/>
    <property type="match status" value="1"/>
</dbReference>
<organism evidence="8 9">
    <name type="scientific">Hevea brasiliensis</name>
    <name type="common">Para rubber tree</name>
    <name type="synonym">Siphonia brasiliensis</name>
    <dbReference type="NCBI Taxonomy" id="3981"/>
    <lineage>
        <taxon>Eukaryota</taxon>
        <taxon>Viridiplantae</taxon>
        <taxon>Streptophyta</taxon>
        <taxon>Embryophyta</taxon>
        <taxon>Tracheophyta</taxon>
        <taxon>Spermatophyta</taxon>
        <taxon>Magnoliopsida</taxon>
        <taxon>eudicotyledons</taxon>
        <taxon>Gunneridae</taxon>
        <taxon>Pentapetalae</taxon>
        <taxon>rosids</taxon>
        <taxon>fabids</taxon>
        <taxon>Malpighiales</taxon>
        <taxon>Euphorbiaceae</taxon>
        <taxon>Crotonoideae</taxon>
        <taxon>Micrandreae</taxon>
        <taxon>Hevea</taxon>
    </lineage>
</organism>
<evidence type="ECO:0000256" key="1">
    <source>
        <dbReference type="ARBA" id="ARBA00004906"/>
    </source>
</evidence>
<feature type="domain" description="NPH3" evidence="7">
    <location>
        <begin position="212"/>
        <end position="502"/>
    </location>
</feature>
<comment type="pathway">
    <text evidence="1">Protein modification; protein ubiquitination.</text>
</comment>
<dbReference type="InterPro" id="IPR043454">
    <property type="entry name" value="NPH3/RPT2-like"/>
</dbReference>
<comment type="similarity">
    <text evidence="3">Belongs to the NPH3 family.</text>
</comment>
<sequence length="622" mass="69880">MALMRLGSKSEAFHRQGQTWLCTTGLQSDLTIEIGEMSFNLHKFPLLSRSGLLEKLIEELSCENGSIRVLKLDDIPGGAKAFELISKFCYGVKLELTALNVICLRCAAEYLHMTEDYGEGNLIAQTEAFLNEVFSNWEDSLKALETCEEVLPFAEELHIVSRCIDSLAMKACADPKVFNLPLSGQTNSQNEGSVIVWNGISVATKPEPMGDDWWFQDVSFLNLPLYRRLILAIESRGMKPETVAASLIHYAKKYLPLMNKQSSFNNINHVNPGTTVSFPPEADQRTLLEEIVTLLPNKKGVTSPKFLLRLLRIAMVLHASPSCRENLEKRVGAQLDQAVLVDLLIPNMGYSVETLYDVDCVQRILDHFVSLHQETSLSTSPCLVAEGQVLEGTDALTPITMVANLVDGFLAEVAPDVNLKLPKFEVLAATIPDYARPLDDGVYHAIDIYLKAHPWLTDIEREQLCRLMNCQKLSLEASTHAAQNERLPLRVIVQVLFFEQLRLRTSISGWFFVSENLENSQNPSGNLGLPKKNGSCPVDSAQEHAVDVDMRDRVSELEKECSNMKEELQKLVKTKRKWKIFSRKFSFRQKLQPCNSKESCDLKEPESYMNGQPNHEKGYAAQ</sequence>
<evidence type="ECO:0000256" key="5">
    <source>
        <dbReference type="SAM" id="MobiDB-lite"/>
    </source>
</evidence>
<dbReference type="Proteomes" id="UP001174677">
    <property type="component" value="Chromosome 3"/>
</dbReference>
<evidence type="ECO:0008006" key="10">
    <source>
        <dbReference type="Google" id="ProtNLM"/>
    </source>
</evidence>
<evidence type="ECO:0000259" key="6">
    <source>
        <dbReference type="PROSITE" id="PS50097"/>
    </source>
</evidence>
<dbReference type="PROSITE" id="PS50097">
    <property type="entry name" value="BTB"/>
    <property type="match status" value="1"/>
</dbReference>
<dbReference type="InterPro" id="IPR027356">
    <property type="entry name" value="NPH3_dom"/>
</dbReference>
<feature type="domain" description="BTB" evidence="6">
    <location>
        <begin position="28"/>
        <end position="98"/>
    </location>
</feature>
<evidence type="ECO:0000256" key="2">
    <source>
        <dbReference type="ARBA" id="ARBA00022786"/>
    </source>
</evidence>
<evidence type="ECO:0000313" key="9">
    <source>
        <dbReference type="Proteomes" id="UP001174677"/>
    </source>
</evidence>
<gene>
    <name evidence="8" type="ORF">P3X46_004032</name>
</gene>
<name>A0ABQ9MVG6_HEVBR</name>
<dbReference type="EMBL" id="JARPOI010000003">
    <property type="protein sequence ID" value="KAJ9184289.1"/>
    <property type="molecule type" value="Genomic_DNA"/>
</dbReference>
<dbReference type="InterPro" id="IPR011333">
    <property type="entry name" value="SKP1/BTB/POZ_sf"/>
</dbReference>
<reference evidence="8" key="1">
    <citation type="journal article" date="2023" name="Plant Biotechnol. J.">
        <title>Chromosome-level wild Hevea brasiliensis genome provides new tools for genomic-assisted breeding and valuable loci to elevate rubber yield.</title>
        <authorList>
            <person name="Cheng H."/>
            <person name="Song X."/>
            <person name="Hu Y."/>
            <person name="Wu T."/>
            <person name="Yang Q."/>
            <person name="An Z."/>
            <person name="Feng S."/>
            <person name="Deng Z."/>
            <person name="Wu W."/>
            <person name="Zeng X."/>
            <person name="Tu M."/>
            <person name="Wang X."/>
            <person name="Huang H."/>
        </authorList>
    </citation>
    <scope>NUCLEOTIDE SEQUENCE</scope>
    <source>
        <strain evidence="8">MT/VB/25A 57/8</strain>
    </source>
</reference>